<accession>A0A6J5PDF1</accession>
<proteinExistence type="predicted"/>
<evidence type="ECO:0000313" key="1">
    <source>
        <dbReference type="EMBL" id="CAB4163373.1"/>
    </source>
</evidence>
<gene>
    <name evidence="3" type="ORF">UFOVP1146_101</name>
    <name evidence="4" type="ORF">UFOVP1638_43</name>
    <name evidence="1" type="ORF">UFOVP812_14</name>
    <name evidence="2" type="ORF">UFOVP818_130</name>
</gene>
<organism evidence="2">
    <name type="scientific">uncultured Caudovirales phage</name>
    <dbReference type="NCBI Taxonomy" id="2100421"/>
    <lineage>
        <taxon>Viruses</taxon>
        <taxon>Duplodnaviria</taxon>
        <taxon>Heunggongvirae</taxon>
        <taxon>Uroviricota</taxon>
        <taxon>Caudoviricetes</taxon>
        <taxon>Peduoviridae</taxon>
        <taxon>Maltschvirus</taxon>
        <taxon>Maltschvirus maltsch</taxon>
    </lineage>
</organism>
<dbReference type="EMBL" id="LR796758">
    <property type="protein sequence ID" value="CAB4163373.1"/>
    <property type="molecule type" value="Genomic_DNA"/>
</dbReference>
<name>A0A6J5PDF1_9CAUD</name>
<dbReference type="EMBL" id="LR797099">
    <property type="protein sequence ID" value="CAB4186755.1"/>
    <property type="molecule type" value="Genomic_DNA"/>
</dbReference>
<sequence length="63" mass="7517">MTFAEYDLKLKEHAIEIFKFYLDETNPEISEMTLEGVKILKSQIDSNRLLLNKDRILHHPERT</sequence>
<evidence type="ECO:0000313" key="4">
    <source>
        <dbReference type="EMBL" id="CAB4220696.1"/>
    </source>
</evidence>
<dbReference type="EMBL" id="LR797502">
    <property type="protein sequence ID" value="CAB4220696.1"/>
    <property type="molecule type" value="Genomic_DNA"/>
</dbReference>
<evidence type="ECO:0000313" key="2">
    <source>
        <dbReference type="EMBL" id="CAB4165594.1"/>
    </source>
</evidence>
<evidence type="ECO:0000313" key="3">
    <source>
        <dbReference type="EMBL" id="CAB4186755.1"/>
    </source>
</evidence>
<dbReference type="EMBL" id="LR796776">
    <property type="protein sequence ID" value="CAB4165594.1"/>
    <property type="molecule type" value="Genomic_DNA"/>
</dbReference>
<reference evidence="2" key="1">
    <citation type="submission" date="2020-04" db="EMBL/GenBank/DDBJ databases">
        <authorList>
            <person name="Chiriac C."/>
            <person name="Salcher M."/>
            <person name="Ghai R."/>
            <person name="Kavagutti S V."/>
        </authorList>
    </citation>
    <scope>NUCLEOTIDE SEQUENCE</scope>
</reference>
<protein>
    <submittedName>
        <fullName evidence="2">Uncharacterized protein</fullName>
    </submittedName>
</protein>